<dbReference type="VEuPathDB" id="AmoebaDB:KM1_180230"/>
<feature type="coiled-coil region" evidence="1">
    <location>
        <begin position="191"/>
        <end position="285"/>
    </location>
</feature>
<dbReference type="Proteomes" id="UP000078387">
    <property type="component" value="Unassembled WGS sequence"/>
</dbReference>
<evidence type="ECO:0000313" key="2">
    <source>
        <dbReference type="EMBL" id="GAT95047.1"/>
    </source>
</evidence>
<dbReference type="AlphaFoldDB" id="A0A175JN25"/>
<feature type="coiled-coil region" evidence="1">
    <location>
        <begin position="107"/>
        <end position="165"/>
    </location>
</feature>
<accession>A0A175JN25</accession>
<dbReference type="EMBL" id="BDEQ01000001">
    <property type="protein sequence ID" value="GAT95047.1"/>
    <property type="molecule type" value="Genomic_DNA"/>
</dbReference>
<keyword evidence="1" id="KW-0175">Coiled coil</keyword>
<gene>
    <name evidence="2" type="ORF">CL6EHI_192420</name>
</gene>
<dbReference type="VEuPathDB" id="AmoebaDB:EHI_192420"/>
<protein>
    <submittedName>
        <fullName evidence="2">Uncharacterized protein</fullName>
    </submittedName>
</protein>
<comment type="caution">
    <text evidence="2">The sequence shown here is derived from an EMBL/GenBank/DDBJ whole genome shotgun (WGS) entry which is preliminary data.</text>
</comment>
<proteinExistence type="predicted"/>
<name>A0A175JN25_ENTHI</name>
<reference evidence="2 3" key="1">
    <citation type="submission" date="2016-05" db="EMBL/GenBank/DDBJ databases">
        <title>First whole genome sequencing of Entamoeba histolytica HM1:IMSS-clone-6.</title>
        <authorList>
            <person name="Mukherjee Avik.K."/>
            <person name="Izumyama S."/>
            <person name="Nakada-Tsukui K."/>
            <person name="Nozaki T."/>
        </authorList>
    </citation>
    <scope>NUCLEOTIDE SEQUENCE [LARGE SCALE GENOMIC DNA]</scope>
    <source>
        <strain evidence="2 3">HM1:IMSS clone 6</strain>
    </source>
</reference>
<evidence type="ECO:0000256" key="1">
    <source>
        <dbReference type="SAM" id="Coils"/>
    </source>
</evidence>
<dbReference type="eggNOG" id="ENOG502RFNV">
    <property type="taxonomic scope" value="Eukaryota"/>
</dbReference>
<sequence length="325" mass="38636">MYNEKMLLNFVLFKKKNWKIVICIITTMNKQEPFIYKMKVVDLINDKKEDEMIQLIVQAMKKLHDPLEEKYITKRDEMIQSLKQLDGLLVSEEIAQKRVPLMTIKQVEDKEKELNSFQIEEKKTEKIKEEIKTKEEQLLKMKKEVNEKQIKCEELSKQQQEQQNTIKLIKNYTLDDINKKKLEQDAKEVELVEVKKKVKETKASLEQKKQENQKLKNERDELLKKIEEIETINTNGETKIKELEDEIKKLNDFIQTRKRELEMEATALERKGRDLEKEIDEIQKHIIESCNALGIDVSPLEIENNLDYQQVNDIESPIDDDGLLF</sequence>
<dbReference type="VEuPathDB" id="AmoebaDB:EHI7A_101750"/>
<dbReference type="VEuPathDB" id="AmoebaDB:EHI5A_139120"/>
<organism evidence="2 3">
    <name type="scientific">Entamoeba histolytica</name>
    <dbReference type="NCBI Taxonomy" id="5759"/>
    <lineage>
        <taxon>Eukaryota</taxon>
        <taxon>Amoebozoa</taxon>
        <taxon>Evosea</taxon>
        <taxon>Archamoebae</taxon>
        <taxon>Mastigamoebida</taxon>
        <taxon>Entamoebidae</taxon>
        <taxon>Entamoeba</taxon>
    </lineage>
</organism>
<evidence type="ECO:0000313" key="3">
    <source>
        <dbReference type="Proteomes" id="UP000078387"/>
    </source>
</evidence>